<dbReference type="EC" id="2.1.1.264" evidence="6"/>
<dbReference type="EMBL" id="JANATA010000001">
    <property type="protein sequence ID" value="MCP3427511.1"/>
    <property type="molecule type" value="Genomic_DNA"/>
</dbReference>
<dbReference type="InterPro" id="IPR053943">
    <property type="entry name" value="RlmKL-like_Mtase_CS"/>
</dbReference>
<dbReference type="InterPro" id="IPR054170">
    <property type="entry name" value="RlmL_1st"/>
</dbReference>
<evidence type="ECO:0000256" key="7">
    <source>
        <dbReference type="PROSITE-ProRule" id="PRU00529"/>
    </source>
</evidence>
<dbReference type="CDD" id="cd11715">
    <property type="entry name" value="THUMP_AdoMetMT"/>
    <property type="match status" value="1"/>
</dbReference>
<protein>
    <recommendedName>
        <fullName evidence="6">Ribosomal RNA large subunit methyltransferase K/L</fullName>
    </recommendedName>
    <domain>
        <recommendedName>
            <fullName evidence="6">23S rRNA m2G2445 methyltransferase</fullName>
            <ecNumber evidence="6">2.1.1.173</ecNumber>
        </recommendedName>
        <alternativeName>
            <fullName evidence="6">rRNA (guanine-N(2)-)-methyltransferase RlmL</fullName>
        </alternativeName>
    </domain>
    <domain>
        <recommendedName>
            <fullName evidence="6">23S rRNA m7G2069 methyltransferase</fullName>
            <ecNumber evidence="6">2.1.1.264</ecNumber>
        </recommendedName>
        <alternativeName>
            <fullName evidence="6">rRNA (guanine-N(7)-)-methyltransferase RlmK</fullName>
        </alternativeName>
    </domain>
</protein>
<gene>
    <name evidence="9" type="primary">rlmKL</name>
    <name evidence="6" type="synonym">rlmL</name>
    <name evidence="9" type="ORF">NLF92_00955</name>
</gene>
<dbReference type="HAMAP" id="MF_01858">
    <property type="entry name" value="23SrRNA_methyltr_KL"/>
    <property type="match status" value="1"/>
</dbReference>
<dbReference type="Pfam" id="PF22020">
    <property type="entry name" value="RlmL_1st"/>
    <property type="match status" value="1"/>
</dbReference>
<dbReference type="InterPro" id="IPR000241">
    <property type="entry name" value="RlmKL-like_Mtase"/>
</dbReference>
<dbReference type="SUPFAM" id="SSF53335">
    <property type="entry name" value="S-adenosyl-L-methionine-dependent methyltransferases"/>
    <property type="match status" value="2"/>
</dbReference>
<keyword evidence="7" id="KW-0694">RNA-binding</keyword>
<dbReference type="Pfam" id="PF02926">
    <property type="entry name" value="THUMP"/>
    <property type="match status" value="1"/>
</dbReference>
<dbReference type="Gene3D" id="3.40.50.150">
    <property type="entry name" value="Vaccinia Virus protein VP39"/>
    <property type="match status" value="2"/>
</dbReference>
<dbReference type="PROSITE" id="PS51165">
    <property type="entry name" value="THUMP"/>
    <property type="match status" value="1"/>
</dbReference>
<dbReference type="AlphaFoldDB" id="A0AA42BNK1"/>
<accession>A0AA42BNK1</accession>
<dbReference type="InterPro" id="IPR029063">
    <property type="entry name" value="SAM-dependent_MTases_sf"/>
</dbReference>
<dbReference type="EC" id="2.1.1.173" evidence="6"/>
<dbReference type="Gene3D" id="3.30.2130.30">
    <property type="match status" value="1"/>
</dbReference>
<evidence type="ECO:0000256" key="4">
    <source>
        <dbReference type="ARBA" id="ARBA00022679"/>
    </source>
</evidence>
<keyword evidence="3 6" id="KW-0489">Methyltransferase</keyword>
<comment type="similarity">
    <text evidence="6">Belongs to the methyltransferase superfamily. RlmKL family.</text>
</comment>
<comment type="caution">
    <text evidence="9">The sequence shown here is derived from an EMBL/GenBank/DDBJ whole genome shotgun (WGS) entry which is preliminary data.</text>
</comment>
<comment type="subcellular location">
    <subcellularLocation>
        <location evidence="6">Cytoplasm</location>
    </subcellularLocation>
</comment>
<evidence type="ECO:0000256" key="1">
    <source>
        <dbReference type="ARBA" id="ARBA00022490"/>
    </source>
</evidence>
<dbReference type="PROSITE" id="PS00092">
    <property type="entry name" value="N6_MTASE"/>
    <property type="match status" value="1"/>
</dbReference>
<dbReference type="Proteomes" id="UP001165413">
    <property type="component" value="Unassembled WGS sequence"/>
</dbReference>
<comment type="catalytic activity">
    <reaction evidence="6">
        <text>guanosine(2069) in 23S rRNA + S-adenosyl-L-methionine = N(2)-methylguanosine(2069) in 23S rRNA + S-adenosyl-L-homocysteine + H(+)</text>
        <dbReference type="Rhea" id="RHEA:43772"/>
        <dbReference type="Rhea" id="RHEA-COMP:10688"/>
        <dbReference type="Rhea" id="RHEA-COMP:10689"/>
        <dbReference type="ChEBI" id="CHEBI:15378"/>
        <dbReference type="ChEBI" id="CHEBI:57856"/>
        <dbReference type="ChEBI" id="CHEBI:59789"/>
        <dbReference type="ChEBI" id="CHEBI:74269"/>
        <dbReference type="ChEBI" id="CHEBI:74481"/>
        <dbReference type="EC" id="2.1.1.264"/>
    </reaction>
</comment>
<dbReference type="Pfam" id="PF01170">
    <property type="entry name" value="UPF0020"/>
    <property type="match status" value="1"/>
</dbReference>
<evidence type="ECO:0000256" key="3">
    <source>
        <dbReference type="ARBA" id="ARBA00022603"/>
    </source>
</evidence>
<keyword evidence="10" id="KW-1185">Reference proteome</keyword>
<keyword evidence="4 6" id="KW-0808">Transferase</keyword>
<evidence type="ECO:0000259" key="8">
    <source>
        <dbReference type="PROSITE" id="PS51165"/>
    </source>
</evidence>
<dbReference type="SMART" id="SM00981">
    <property type="entry name" value="THUMP"/>
    <property type="match status" value="1"/>
</dbReference>
<feature type="domain" description="THUMP" evidence="8">
    <location>
        <begin position="45"/>
        <end position="156"/>
    </location>
</feature>
<dbReference type="PANTHER" id="PTHR47313">
    <property type="entry name" value="RIBOSOMAL RNA LARGE SUBUNIT METHYLTRANSFERASE K/L"/>
    <property type="match status" value="1"/>
</dbReference>
<dbReference type="Gene3D" id="3.30.750.80">
    <property type="entry name" value="RNA methyltransferase domain (HRMD) like"/>
    <property type="match status" value="1"/>
</dbReference>
<dbReference type="PROSITE" id="PS01261">
    <property type="entry name" value="UPF0020"/>
    <property type="match status" value="1"/>
</dbReference>
<dbReference type="PANTHER" id="PTHR47313:SF1">
    <property type="entry name" value="RIBOSOMAL RNA LARGE SUBUNIT METHYLTRANSFERASE K_L"/>
    <property type="match status" value="1"/>
</dbReference>
<sequence length="714" mass="80199">MEHNILVTTAKGLDQLLFTEIQAICPNASLKQTPGGVYVSGEIADAYQICLWSRLANRVLWLLTHAPAANEQELYNAANAIDWPAQFHFASDFMVQFNGTTKAINNTQFGALRIKDGIVDRFVEDGTSRPSVSKLSPAITIHARLHRDEVLIAIDLSGKSLHQRHYREDTGEAPLKEHVAAAMLYRSGFTKAITEFDSVALLDPMCGSGTIAIEAASMAANIAPGLAREKWGFDAWLGHHKSLWHDLKTAALAAQKSHQHRIFANDIDRNLVRIAKANADNAGVFASIQFSQKDASKLTLPVELPLDETGMATTPAFIVSNPPYGERLGELATLLPMFNTLGDHLKVAFAGWSVSLLSSNRELLRQIRLRSKKEYAMNNGKLECKLVNYALDSANCEQIAQHSGQQDFANRLKKNLKKLKPFIKRAQTNAYRIYDADLPDYNCAIDRLDDWLVVQEYAPPKDIPPEKARRRIHDVLLQLPIITGVDTKKIAVKVREQQKGAKQYQKVNDQQNRITVFEHGAEFYVNPTDYLDTGLFLDHRQTRQLFKAEAQGKHVLNLFAYTGSVSVHAAKGGAASVTTVDMSNTYLDWAKDNFSLNRLRGAYDFIQADCVEWMKRNHKKFDLIFLDPPSFSNSKRMSGTWDVQRDHVSIIRCAVESLQPYGVIYFSNNLRSFKLADTELSEMGLAIENISAQTLPEDFQRNPKIHQCWRLTKC</sequence>
<dbReference type="InterPro" id="IPR002052">
    <property type="entry name" value="DNA_methylase_N6_adenine_CS"/>
</dbReference>
<comment type="function">
    <text evidence="6">Specifically methylates the guanine in position 2445 (m2G2445) and the guanine in position 2069 (m7G2069) of 23S rRNA.</text>
</comment>
<evidence type="ECO:0000256" key="5">
    <source>
        <dbReference type="ARBA" id="ARBA00022691"/>
    </source>
</evidence>
<dbReference type="NCBIfam" id="NF008748">
    <property type="entry name" value="PRK11783.1"/>
    <property type="match status" value="1"/>
</dbReference>
<dbReference type="InterPro" id="IPR017244">
    <property type="entry name" value="23SrRNA_methyltr_KL"/>
</dbReference>
<keyword evidence="1 6" id="KW-0963">Cytoplasm</keyword>
<evidence type="ECO:0000313" key="10">
    <source>
        <dbReference type="Proteomes" id="UP001165413"/>
    </source>
</evidence>
<dbReference type="Pfam" id="PF10672">
    <property type="entry name" value="Methyltrans_SAM"/>
    <property type="match status" value="1"/>
</dbReference>
<dbReference type="InterPro" id="IPR019614">
    <property type="entry name" value="SAM-dep_methyl-trfase"/>
</dbReference>
<reference evidence="9" key="1">
    <citation type="submission" date="2022-07" db="EMBL/GenBank/DDBJ databases">
        <title>Characterization of the Novel Bacterium Alteromonas immobilis LMIT006 and Alteromonas gregis LMIT007.</title>
        <authorList>
            <person name="Lin X."/>
        </authorList>
    </citation>
    <scope>NUCLEOTIDE SEQUENCE</scope>
    <source>
        <strain evidence="9">LMIT007</strain>
    </source>
</reference>
<dbReference type="RefSeq" id="WP_254097926.1">
    <property type="nucleotide sequence ID" value="NZ_JANATA010000001.1"/>
</dbReference>
<keyword evidence="2 6" id="KW-0698">rRNA processing</keyword>
<dbReference type="GO" id="GO:0052915">
    <property type="term" value="F:23S rRNA (guanine(2445)-N(2))-methyltransferase activity"/>
    <property type="evidence" value="ECO:0007669"/>
    <property type="project" value="UniProtKB-UniRule"/>
</dbReference>
<evidence type="ECO:0000313" key="9">
    <source>
        <dbReference type="EMBL" id="MCP3427511.1"/>
    </source>
</evidence>
<organism evidence="9 10">
    <name type="scientific">Opacimonas viscosa</name>
    <dbReference type="NCBI Taxonomy" id="2961944"/>
    <lineage>
        <taxon>Bacteria</taxon>
        <taxon>Pseudomonadati</taxon>
        <taxon>Pseudomonadota</taxon>
        <taxon>Gammaproteobacteria</taxon>
        <taxon>Alteromonadales</taxon>
        <taxon>Alteromonadaceae</taxon>
        <taxon>Opacimonas</taxon>
    </lineage>
</organism>
<comment type="catalytic activity">
    <reaction evidence="6">
        <text>guanosine(2445) in 23S rRNA + S-adenosyl-L-methionine = N(2)-methylguanosine(2445) in 23S rRNA + S-adenosyl-L-homocysteine + H(+)</text>
        <dbReference type="Rhea" id="RHEA:42740"/>
        <dbReference type="Rhea" id="RHEA-COMP:10215"/>
        <dbReference type="Rhea" id="RHEA-COMP:10216"/>
        <dbReference type="ChEBI" id="CHEBI:15378"/>
        <dbReference type="ChEBI" id="CHEBI:57856"/>
        <dbReference type="ChEBI" id="CHEBI:59789"/>
        <dbReference type="ChEBI" id="CHEBI:74269"/>
        <dbReference type="ChEBI" id="CHEBI:74481"/>
        <dbReference type="EC" id="2.1.1.173"/>
    </reaction>
</comment>
<evidence type="ECO:0000256" key="2">
    <source>
        <dbReference type="ARBA" id="ARBA00022552"/>
    </source>
</evidence>
<proteinExistence type="inferred from homology"/>
<dbReference type="GO" id="GO:0005737">
    <property type="term" value="C:cytoplasm"/>
    <property type="evidence" value="ECO:0007669"/>
    <property type="project" value="UniProtKB-SubCell"/>
</dbReference>
<evidence type="ECO:0000256" key="6">
    <source>
        <dbReference type="HAMAP-Rule" id="MF_01858"/>
    </source>
</evidence>
<dbReference type="PIRSF" id="PIRSF037618">
    <property type="entry name" value="RNA_Mtase_bacteria_prd"/>
    <property type="match status" value="1"/>
</dbReference>
<dbReference type="GO" id="GO:0070043">
    <property type="term" value="F:rRNA (guanine-N7-)-methyltransferase activity"/>
    <property type="evidence" value="ECO:0007669"/>
    <property type="project" value="UniProtKB-UniRule"/>
</dbReference>
<dbReference type="InterPro" id="IPR004114">
    <property type="entry name" value="THUMP_dom"/>
</dbReference>
<dbReference type="CDD" id="cd02440">
    <property type="entry name" value="AdoMet_MTases"/>
    <property type="match status" value="1"/>
</dbReference>
<keyword evidence="5 6" id="KW-0949">S-adenosyl-L-methionine</keyword>
<dbReference type="GO" id="GO:0003723">
    <property type="term" value="F:RNA binding"/>
    <property type="evidence" value="ECO:0007669"/>
    <property type="project" value="UniProtKB-UniRule"/>
</dbReference>
<name>A0AA42BNK1_9ALTE</name>